<sequence>MEVYQYLLLRLPIRSSHSTKGSRSSPRFYRDSDSVRDAHNSLAAPPAWTYNELFDLLYRSTILSTVIPISVPFSTSYEGKPPCSHRKRA</sequence>
<proteinExistence type="predicted"/>
<keyword evidence="2" id="KW-1185">Reference proteome</keyword>
<evidence type="ECO:0000313" key="1">
    <source>
        <dbReference type="EMBL" id="GBP86461.1"/>
    </source>
</evidence>
<dbReference type="EMBL" id="BGZK01001797">
    <property type="protein sequence ID" value="GBP86461.1"/>
    <property type="molecule type" value="Genomic_DNA"/>
</dbReference>
<name>A0A4C1ZCF0_EUMVA</name>
<evidence type="ECO:0000313" key="2">
    <source>
        <dbReference type="Proteomes" id="UP000299102"/>
    </source>
</evidence>
<accession>A0A4C1ZCF0</accession>
<comment type="caution">
    <text evidence="1">The sequence shown here is derived from an EMBL/GenBank/DDBJ whole genome shotgun (WGS) entry which is preliminary data.</text>
</comment>
<reference evidence="1 2" key="1">
    <citation type="journal article" date="2019" name="Commun. Biol.">
        <title>The bagworm genome reveals a unique fibroin gene that provides high tensile strength.</title>
        <authorList>
            <person name="Kono N."/>
            <person name="Nakamura H."/>
            <person name="Ohtoshi R."/>
            <person name="Tomita M."/>
            <person name="Numata K."/>
            <person name="Arakawa K."/>
        </authorList>
    </citation>
    <scope>NUCLEOTIDE SEQUENCE [LARGE SCALE GENOMIC DNA]</scope>
</reference>
<gene>
    <name evidence="1" type="ORF">EVAR_52384_1</name>
</gene>
<organism evidence="1 2">
    <name type="scientific">Eumeta variegata</name>
    <name type="common">Bagworm moth</name>
    <name type="synonym">Eumeta japonica</name>
    <dbReference type="NCBI Taxonomy" id="151549"/>
    <lineage>
        <taxon>Eukaryota</taxon>
        <taxon>Metazoa</taxon>
        <taxon>Ecdysozoa</taxon>
        <taxon>Arthropoda</taxon>
        <taxon>Hexapoda</taxon>
        <taxon>Insecta</taxon>
        <taxon>Pterygota</taxon>
        <taxon>Neoptera</taxon>
        <taxon>Endopterygota</taxon>
        <taxon>Lepidoptera</taxon>
        <taxon>Glossata</taxon>
        <taxon>Ditrysia</taxon>
        <taxon>Tineoidea</taxon>
        <taxon>Psychidae</taxon>
        <taxon>Oiketicinae</taxon>
        <taxon>Eumeta</taxon>
    </lineage>
</organism>
<dbReference type="Proteomes" id="UP000299102">
    <property type="component" value="Unassembled WGS sequence"/>
</dbReference>
<protein>
    <submittedName>
        <fullName evidence="1">Uncharacterized protein</fullName>
    </submittedName>
</protein>
<dbReference type="AlphaFoldDB" id="A0A4C1ZCF0"/>